<evidence type="ECO:0000313" key="3">
    <source>
        <dbReference type="EMBL" id="GBO37699.1"/>
    </source>
</evidence>
<feature type="region of interest" description="Disordered" evidence="1">
    <location>
        <begin position="1"/>
        <end position="31"/>
    </location>
</feature>
<evidence type="ECO:0000313" key="4">
    <source>
        <dbReference type="Proteomes" id="UP000499080"/>
    </source>
</evidence>
<name>A0A4Y2WJL7_ARAVE</name>
<dbReference type="EMBL" id="BGPR01062226">
    <property type="protein sequence ID" value="GBO37693.1"/>
    <property type="molecule type" value="Genomic_DNA"/>
</dbReference>
<evidence type="ECO:0000313" key="2">
    <source>
        <dbReference type="EMBL" id="GBO37693.1"/>
    </source>
</evidence>
<proteinExistence type="predicted"/>
<dbReference type="AlphaFoldDB" id="A0A4Y2WJL7"/>
<gene>
    <name evidence="3" type="ORF">AVEN_8878_1</name>
    <name evidence="2" type="ORF">AVEN_97440_1</name>
</gene>
<evidence type="ECO:0000256" key="1">
    <source>
        <dbReference type="SAM" id="MobiDB-lite"/>
    </source>
</evidence>
<organism evidence="2 4">
    <name type="scientific">Araneus ventricosus</name>
    <name type="common">Orbweaver spider</name>
    <name type="synonym">Epeira ventricosa</name>
    <dbReference type="NCBI Taxonomy" id="182803"/>
    <lineage>
        <taxon>Eukaryota</taxon>
        <taxon>Metazoa</taxon>
        <taxon>Ecdysozoa</taxon>
        <taxon>Arthropoda</taxon>
        <taxon>Chelicerata</taxon>
        <taxon>Arachnida</taxon>
        <taxon>Araneae</taxon>
        <taxon>Araneomorphae</taxon>
        <taxon>Entelegynae</taxon>
        <taxon>Araneoidea</taxon>
        <taxon>Araneidae</taxon>
        <taxon>Araneus</taxon>
    </lineage>
</organism>
<feature type="non-terminal residue" evidence="2">
    <location>
        <position position="1"/>
    </location>
</feature>
<sequence length="82" mass="9820">KQLKKSQKQDMMQWSKRPKQHNLHHPKDPNRLTSAVERRLHRQDLTLLSEEKNKKLQFVTEPSPYSGLWGFCMEQDLVHKAE</sequence>
<dbReference type="Proteomes" id="UP000499080">
    <property type="component" value="Unassembled WGS sequence"/>
</dbReference>
<reference evidence="2 4" key="1">
    <citation type="journal article" date="2019" name="Sci. Rep.">
        <title>Orb-weaving spider Araneus ventricosus genome elucidates the spidroin gene catalogue.</title>
        <authorList>
            <person name="Kono N."/>
            <person name="Nakamura H."/>
            <person name="Ohtoshi R."/>
            <person name="Moran D.A.P."/>
            <person name="Shinohara A."/>
            <person name="Yoshida Y."/>
            <person name="Fujiwara M."/>
            <person name="Mori M."/>
            <person name="Tomita M."/>
            <person name="Arakawa K."/>
        </authorList>
    </citation>
    <scope>NUCLEOTIDE SEQUENCE [LARGE SCALE GENOMIC DNA]</scope>
</reference>
<keyword evidence="4" id="KW-1185">Reference proteome</keyword>
<dbReference type="EMBL" id="BGPR01062230">
    <property type="protein sequence ID" value="GBO37699.1"/>
    <property type="molecule type" value="Genomic_DNA"/>
</dbReference>
<accession>A0A4Y2WJL7</accession>
<comment type="caution">
    <text evidence="2">The sequence shown here is derived from an EMBL/GenBank/DDBJ whole genome shotgun (WGS) entry which is preliminary data.</text>
</comment>
<protein>
    <submittedName>
        <fullName evidence="2">Uncharacterized protein</fullName>
    </submittedName>
</protein>